<proteinExistence type="predicted"/>
<gene>
    <name evidence="1" type="ORF">ILEXP_LOCUS44572</name>
</gene>
<evidence type="ECO:0000313" key="1">
    <source>
        <dbReference type="EMBL" id="CAK9174806.1"/>
    </source>
</evidence>
<reference evidence="1 2" key="1">
    <citation type="submission" date="2024-02" db="EMBL/GenBank/DDBJ databases">
        <authorList>
            <person name="Vignale AGUSTIN F."/>
            <person name="Sosa J E."/>
            <person name="Modenutti C."/>
        </authorList>
    </citation>
    <scope>NUCLEOTIDE SEQUENCE [LARGE SCALE GENOMIC DNA]</scope>
</reference>
<organism evidence="1 2">
    <name type="scientific">Ilex paraguariensis</name>
    <name type="common">yerba mate</name>
    <dbReference type="NCBI Taxonomy" id="185542"/>
    <lineage>
        <taxon>Eukaryota</taxon>
        <taxon>Viridiplantae</taxon>
        <taxon>Streptophyta</taxon>
        <taxon>Embryophyta</taxon>
        <taxon>Tracheophyta</taxon>
        <taxon>Spermatophyta</taxon>
        <taxon>Magnoliopsida</taxon>
        <taxon>eudicotyledons</taxon>
        <taxon>Gunneridae</taxon>
        <taxon>Pentapetalae</taxon>
        <taxon>asterids</taxon>
        <taxon>campanulids</taxon>
        <taxon>Aquifoliales</taxon>
        <taxon>Aquifoliaceae</taxon>
        <taxon>Ilex</taxon>
    </lineage>
</organism>
<dbReference type="Proteomes" id="UP001642360">
    <property type="component" value="Unassembled WGS sequence"/>
</dbReference>
<evidence type="ECO:0000313" key="2">
    <source>
        <dbReference type="Proteomes" id="UP001642360"/>
    </source>
</evidence>
<keyword evidence="2" id="KW-1185">Reference proteome</keyword>
<feature type="non-terminal residue" evidence="1">
    <location>
        <position position="1"/>
    </location>
</feature>
<sequence length="67" mass="7854">QEQDNNEEYRLQEQKELLVYSRRQKDKTISNPSLCQMASFGSVNHPLEFEYDIPIALRKGVKLVLNT</sequence>
<protein>
    <submittedName>
        <fullName evidence="1">Uncharacterized protein</fullName>
    </submittedName>
</protein>
<accession>A0ABC8U014</accession>
<dbReference type="EMBL" id="CAUOFW020006447">
    <property type="protein sequence ID" value="CAK9174806.1"/>
    <property type="molecule type" value="Genomic_DNA"/>
</dbReference>
<name>A0ABC8U014_9AQUA</name>
<dbReference type="AlphaFoldDB" id="A0ABC8U014"/>
<comment type="caution">
    <text evidence="1">The sequence shown here is derived from an EMBL/GenBank/DDBJ whole genome shotgun (WGS) entry which is preliminary data.</text>
</comment>